<evidence type="ECO:0008006" key="4">
    <source>
        <dbReference type="Google" id="ProtNLM"/>
    </source>
</evidence>
<keyword evidence="1" id="KW-0472">Membrane</keyword>
<name>A0A0A0YSX5_9CAUD</name>
<sequence>MGKLKLIISGLMIFTGLFWPCLPKGSYYLLIAIILFLMAFEIFSRNKNSFGGFLLISFTFNNLLDELFFNPKVIQLNEIVILILIPLIWCLKKRYESKG</sequence>
<protein>
    <recommendedName>
        <fullName evidence="4">Transmembrane protein</fullName>
    </recommendedName>
</protein>
<dbReference type="RefSeq" id="YP_009140515.1">
    <property type="nucleotide sequence ID" value="NC_027125.1"/>
</dbReference>
<dbReference type="EMBL" id="KM873719">
    <property type="protein sequence ID" value="AIX11869.1"/>
    <property type="molecule type" value="Genomic_DNA"/>
</dbReference>
<proteinExistence type="predicted"/>
<reference evidence="2 3" key="1">
    <citation type="journal article" date="2015" name="Front. Microbiol.">
        <title>The use of phage FCL-2 as an alternative to chemotherapy against columnaris disease in aquaculture.</title>
        <authorList>
            <person name="Laanto E."/>
            <person name="Bamford J.K."/>
            <person name="Ravantti J.J."/>
            <person name="Sundberg L.R."/>
        </authorList>
    </citation>
    <scope>NUCLEOTIDE SEQUENCE [LARGE SCALE GENOMIC DNA]</scope>
</reference>
<keyword evidence="3" id="KW-1185">Reference proteome</keyword>
<dbReference type="GeneID" id="24405083"/>
<keyword evidence="1" id="KW-0812">Transmembrane</keyword>
<feature type="transmembrane region" description="Helical" evidence="1">
    <location>
        <begin position="73"/>
        <end position="91"/>
    </location>
</feature>
<keyword evidence="1" id="KW-1133">Transmembrane helix</keyword>
<dbReference type="OrthoDB" id="33807at10239"/>
<evidence type="ECO:0000313" key="3">
    <source>
        <dbReference type="Proteomes" id="UP000030329"/>
    </source>
</evidence>
<dbReference type="KEGG" id="vg:24405083"/>
<dbReference type="Proteomes" id="UP000030329">
    <property type="component" value="Segment"/>
</dbReference>
<accession>A0A0A0YSX5</accession>
<evidence type="ECO:0000256" key="1">
    <source>
        <dbReference type="SAM" id="Phobius"/>
    </source>
</evidence>
<organism evidence="2 3">
    <name type="scientific">Flavobacterium phage FCL-2</name>
    <dbReference type="NCBI Taxonomy" id="908819"/>
    <lineage>
        <taxon>Viruses</taxon>
        <taxon>Duplodnaviria</taxon>
        <taxon>Heunggongvirae</taxon>
        <taxon>Uroviricota</taxon>
        <taxon>Caudoviricetes</taxon>
        <taxon>Ficleduovirus</taxon>
        <taxon>Ficleduovirus FCL2</taxon>
    </lineage>
</organism>
<evidence type="ECO:0000313" key="2">
    <source>
        <dbReference type="EMBL" id="AIX11869.1"/>
    </source>
</evidence>